<dbReference type="Gene3D" id="3.10.450.50">
    <property type="match status" value="1"/>
</dbReference>
<dbReference type="InterPro" id="IPR011944">
    <property type="entry name" value="Steroid_delta5-4_isomerase"/>
</dbReference>
<reference evidence="2 3" key="1">
    <citation type="submission" date="2018-05" db="EMBL/GenBank/DDBJ databases">
        <title>Genomic Encyclopedia of Archaeal and Bacterial Type Strains, Phase II (KMG-II): from individual species to whole genera.</title>
        <authorList>
            <person name="Goeker M."/>
        </authorList>
    </citation>
    <scope>NUCLEOTIDE SEQUENCE [LARGE SCALE GENOMIC DNA]</scope>
    <source>
        <strain evidence="2 3">DSM 45184</strain>
    </source>
</reference>
<dbReference type="NCBIfam" id="TIGR02246">
    <property type="entry name" value="SgcJ/EcaC family oxidoreductase"/>
    <property type="match status" value="1"/>
</dbReference>
<dbReference type="AlphaFoldDB" id="A0A316G9Z1"/>
<dbReference type="Pfam" id="PF14534">
    <property type="entry name" value="DUF4440"/>
    <property type="match status" value="1"/>
</dbReference>
<dbReference type="RefSeq" id="WP_109589696.1">
    <property type="nucleotide sequence ID" value="NZ_BONA01000046.1"/>
</dbReference>
<keyword evidence="3" id="KW-1185">Reference proteome</keyword>
<sequence length="155" mass="16772">MGVTRAETGVRELYRDLLTAWNERDADRFGSLFAEDGVLVGFDGSQVDGPEVAKHLTPIFHDHPTATYVARVREIRLLGPGAVLIRSIAGMIPPDGTTLDPAANAVQTLVAELRLPGWRVVLFQNTPAEYHGRPEATTAHITELEPQAPGGPLLT</sequence>
<organism evidence="2 3">
    <name type="scientific">Actinoplanes xinjiangensis</name>
    <dbReference type="NCBI Taxonomy" id="512350"/>
    <lineage>
        <taxon>Bacteria</taxon>
        <taxon>Bacillati</taxon>
        <taxon>Actinomycetota</taxon>
        <taxon>Actinomycetes</taxon>
        <taxon>Micromonosporales</taxon>
        <taxon>Micromonosporaceae</taxon>
        <taxon>Actinoplanes</taxon>
    </lineage>
</organism>
<dbReference type="InterPro" id="IPR027843">
    <property type="entry name" value="DUF4440"/>
</dbReference>
<name>A0A316G9Z1_9ACTN</name>
<comment type="caution">
    <text evidence="2">The sequence shown here is derived from an EMBL/GenBank/DDBJ whole genome shotgun (WGS) entry which is preliminary data.</text>
</comment>
<dbReference type="EMBL" id="QGGR01000002">
    <property type="protein sequence ID" value="PWK51307.1"/>
    <property type="molecule type" value="Genomic_DNA"/>
</dbReference>
<dbReference type="OrthoDB" id="9803476at2"/>
<protein>
    <submittedName>
        <fullName evidence="2">Uncharacterized protein (TIGR02246 family)</fullName>
    </submittedName>
</protein>
<proteinExistence type="predicted"/>
<gene>
    <name evidence="2" type="ORF">BC793_102335</name>
</gene>
<dbReference type="SUPFAM" id="SSF54427">
    <property type="entry name" value="NTF2-like"/>
    <property type="match status" value="1"/>
</dbReference>
<feature type="domain" description="DUF4440" evidence="1">
    <location>
        <begin position="10"/>
        <end position="109"/>
    </location>
</feature>
<evidence type="ECO:0000313" key="3">
    <source>
        <dbReference type="Proteomes" id="UP000245697"/>
    </source>
</evidence>
<evidence type="ECO:0000259" key="1">
    <source>
        <dbReference type="Pfam" id="PF14534"/>
    </source>
</evidence>
<dbReference type="Proteomes" id="UP000245697">
    <property type="component" value="Unassembled WGS sequence"/>
</dbReference>
<accession>A0A316G9Z1</accession>
<dbReference type="InterPro" id="IPR032710">
    <property type="entry name" value="NTF2-like_dom_sf"/>
</dbReference>
<evidence type="ECO:0000313" key="2">
    <source>
        <dbReference type="EMBL" id="PWK51307.1"/>
    </source>
</evidence>